<dbReference type="Proteomes" id="UP001153331">
    <property type="component" value="Unassembled WGS sequence"/>
</dbReference>
<evidence type="ECO:0000313" key="1">
    <source>
        <dbReference type="EMBL" id="KAJ8111762.1"/>
    </source>
</evidence>
<reference evidence="1" key="1">
    <citation type="submission" date="2022-11" db="EMBL/GenBank/DDBJ databases">
        <title>Genome Sequence of Boeremia exigua.</title>
        <authorList>
            <person name="Buettner E."/>
        </authorList>
    </citation>
    <scope>NUCLEOTIDE SEQUENCE</scope>
    <source>
        <strain evidence="1">CU02</strain>
    </source>
</reference>
<keyword evidence="2" id="KW-1185">Reference proteome</keyword>
<evidence type="ECO:0000313" key="2">
    <source>
        <dbReference type="Proteomes" id="UP001153331"/>
    </source>
</evidence>
<organism evidence="1 2">
    <name type="scientific">Boeremia exigua</name>
    <dbReference type="NCBI Taxonomy" id="749465"/>
    <lineage>
        <taxon>Eukaryota</taxon>
        <taxon>Fungi</taxon>
        <taxon>Dikarya</taxon>
        <taxon>Ascomycota</taxon>
        <taxon>Pezizomycotina</taxon>
        <taxon>Dothideomycetes</taxon>
        <taxon>Pleosporomycetidae</taxon>
        <taxon>Pleosporales</taxon>
        <taxon>Pleosporineae</taxon>
        <taxon>Didymellaceae</taxon>
        <taxon>Boeremia</taxon>
    </lineage>
</organism>
<gene>
    <name evidence="1" type="ORF">OPT61_g5725</name>
</gene>
<proteinExistence type="predicted"/>
<comment type="caution">
    <text evidence="1">The sequence shown here is derived from an EMBL/GenBank/DDBJ whole genome shotgun (WGS) entry which is preliminary data.</text>
</comment>
<accession>A0ACC2I9F9</accession>
<name>A0ACC2I9F9_9PLEO</name>
<dbReference type="EMBL" id="JAPHNI010000377">
    <property type="protein sequence ID" value="KAJ8111762.1"/>
    <property type="molecule type" value="Genomic_DNA"/>
</dbReference>
<sequence>MVQSPTRRPQRHHTPPNMADIHMHSSSSAYTILEQARQEFWNSTGHLSEEQRQEAWAASLYPSNAFDIPAQPSRAQHIPRTMPNSMPNLTQYPMDRTQSAPVSRPSSNAESIDLRRSTSDFGAWPVTASERASYALYSEPLRTPASLQAIPKTTVEYTPGDYIHNCIEASSPSAPLHNLHVQLTPQWGQSSDCSTSPSTPQTALMTPVTQSSNAMSRQSSLNPFLDESLRVPSDLFSMPILPEDSALSFSSSCFDGSKFDSSFLSFTGPAASETLVFPAFSSVSAAPASALALGAGQNASRRARASPAASAKSTPQPPHARSPPSTPRPPLPKSPSSSRQTARPNPSPSSPKPPTCAPRTRR</sequence>
<protein>
    <submittedName>
        <fullName evidence="1">Uncharacterized protein</fullName>
    </submittedName>
</protein>